<feature type="transmembrane region" description="Helical" evidence="1">
    <location>
        <begin position="441"/>
        <end position="461"/>
    </location>
</feature>
<keyword evidence="1" id="KW-0472">Membrane</keyword>
<reference evidence="2" key="2">
    <citation type="submission" date="2021-09" db="EMBL/GenBank/DDBJ databases">
        <authorList>
            <person name="Gilroy R."/>
        </authorList>
    </citation>
    <scope>NUCLEOTIDE SEQUENCE</scope>
    <source>
        <strain evidence="2">ChiHjej13B12-9602</strain>
    </source>
</reference>
<gene>
    <name evidence="2" type="ORF">K8V70_07355</name>
</gene>
<feature type="transmembrane region" description="Helical" evidence="1">
    <location>
        <begin position="103"/>
        <end position="126"/>
    </location>
</feature>
<proteinExistence type="predicted"/>
<comment type="caution">
    <text evidence="2">The sequence shown here is derived from an EMBL/GenBank/DDBJ whole genome shotgun (WGS) entry which is preliminary data.</text>
</comment>
<feature type="transmembrane region" description="Helical" evidence="1">
    <location>
        <begin position="302"/>
        <end position="330"/>
    </location>
</feature>
<accession>A0A921IX46</accession>
<keyword evidence="1" id="KW-1133">Transmembrane helix</keyword>
<evidence type="ECO:0000313" key="3">
    <source>
        <dbReference type="Proteomes" id="UP000753256"/>
    </source>
</evidence>
<feature type="transmembrane region" description="Helical" evidence="1">
    <location>
        <begin position="21"/>
        <end position="40"/>
    </location>
</feature>
<feature type="transmembrane region" description="Helical" evidence="1">
    <location>
        <begin position="218"/>
        <end position="239"/>
    </location>
</feature>
<name>A0A921IX46_9ACTN</name>
<feature type="transmembrane region" description="Helical" evidence="1">
    <location>
        <begin position="476"/>
        <end position="497"/>
    </location>
</feature>
<dbReference type="EMBL" id="DYUZ01000029">
    <property type="protein sequence ID" value="HJG37657.1"/>
    <property type="molecule type" value="Genomic_DNA"/>
</dbReference>
<feature type="transmembrane region" description="Helical" evidence="1">
    <location>
        <begin position="350"/>
        <end position="368"/>
    </location>
</feature>
<evidence type="ECO:0000313" key="2">
    <source>
        <dbReference type="EMBL" id="HJG37657.1"/>
    </source>
</evidence>
<feature type="transmembrane region" description="Helical" evidence="1">
    <location>
        <begin position="190"/>
        <end position="211"/>
    </location>
</feature>
<evidence type="ECO:0008006" key="4">
    <source>
        <dbReference type="Google" id="ProtNLM"/>
    </source>
</evidence>
<dbReference type="RefSeq" id="WP_273190549.1">
    <property type="nucleotide sequence ID" value="NZ_DYUZ01000029.1"/>
</dbReference>
<feature type="transmembrane region" description="Helical" evidence="1">
    <location>
        <begin position="46"/>
        <end position="64"/>
    </location>
</feature>
<dbReference type="AlphaFoldDB" id="A0A921IX46"/>
<dbReference type="Proteomes" id="UP000753256">
    <property type="component" value="Unassembled WGS sequence"/>
</dbReference>
<reference evidence="2" key="1">
    <citation type="journal article" date="2021" name="PeerJ">
        <title>Extensive microbial diversity within the chicken gut microbiome revealed by metagenomics and culture.</title>
        <authorList>
            <person name="Gilroy R."/>
            <person name="Ravi A."/>
            <person name="Getino M."/>
            <person name="Pursley I."/>
            <person name="Horton D.L."/>
            <person name="Alikhan N.F."/>
            <person name="Baker D."/>
            <person name="Gharbi K."/>
            <person name="Hall N."/>
            <person name="Watson M."/>
            <person name="Adriaenssens E.M."/>
            <person name="Foster-Nyarko E."/>
            <person name="Jarju S."/>
            <person name="Secka A."/>
            <person name="Antonio M."/>
            <person name="Oren A."/>
            <person name="Chaudhuri R.R."/>
            <person name="La Ragione R."/>
            <person name="Hildebrand F."/>
            <person name="Pallen M.J."/>
        </authorList>
    </citation>
    <scope>NUCLEOTIDE SEQUENCE</scope>
    <source>
        <strain evidence="2">ChiHjej13B12-9602</strain>
    </source>
</reference>
<protein>
    <recommendedName>
        <fullName evidence="4">Transmembrane protein</fullName>
    </recommendedName>
</protein>
<feature type="transmembrane region" description="Helical" evidence="1">
    <location>
        <begin position="417"/>
        <end position="434"/>
    </location>
</feature>
<sequence length="556" mass="60524">MLAFVTRHSGSCKAVSLSWDLMRPLALTYALLPVAVFLLGWLRASFAIAATLILLLVWLWSSFVRVRRACPLWSPSVELLDAMNPASRTGEEKGSHAIQVSRAALLLLALVASLWVFFSGIGGFWAQSTDFTARNGIFRCLVLDSWPVYFDGGASSLVYYLNHWLPAAALGKIGHLLSGDADLSMRIANIALYVWSVAGVFLVELLALLVLRVSSNRDCLIAVLVLVFFSGCDVAGIILRCLMGSSEVAAHAFGTMHLEQWAGSSYVQYSSNTTLLYWVFNQTIIPWVCTLSVLLERDHSRYVPFALACFGAGPYPFVGLVALCLVLGISSCVRSIRGGNALLWLRSVSSPANLCAALLAVIYLFFFLGNHSVASSGDRLQPFGLAPGATLRLIVLFYIVEIGVYLVPLFSRYKKNPLYWFSAMLLAILPFIHLGSWYEVCFRVSIPVLLVICLMSARLIIEAAPSLLVRPVAETAMPWLLVIVLSIGAVTPLFEFARGAVAVSRFGVEGAVQPAADIGSAHVQEGAQSNFKAPVSDGGVFFTYLAQPYEEEQDDG</sequence>
<organism evidence="2 3">
    <name type="scientific">Enorma phocaeensis</name>
    <dbReference type="NCBI Taxonomy" id="1871019"/>
    <lineage>
        <taxon>Bacteria</taxon>
        <taxon>Bacillati</taxon>
        <taxon>Actinomycetota</taxon>
        <taxon>Coriobacteriia</taxon>
        <taxon>Coriobacteriales</taxon>
        <taxon>Coriobacteriaceae</taxon>
        <taxon>Enorma</taxon>
    </lineage>
</organism>
<feature type="transmembrane region" description="Helical" evidence="1">
    <location>
        <begin position="275"/>
        <end position="295"/>
    </location>
</feature>
<feature type="transmembrane region" description="Helical" evidence="1">
    <location>
        <begin position="389"/>
        <end position="411"/>
    </location>
</feature>
<keyword evidence="1" id="KW-0812">Transmembrane</keyword>
<evidence type="ECO:0000256" key="1">
    <source>
        <dbReference type="SAM" id="Phobius"/>
    </source>
</evidence>